<protein>
    <submittedName>
        <fullName evidence="1">Uncharacterized protein</fullName>
    </submittedName>
</protein>
<gene>
    <name evidence="1" type="ORF">KUCA_T00005628001</name>
</gene>
<organism evidence="1 2">
    <name type="scientific">Kuraishia capsulata CBS 1993</name>
    <dbReference type="NCBI Taxonomy" id="1382522"/>
    <lineage>
        <taxon>Eukaryota</taxon>
        <taxon>Fungi</taxon>
        <taxon>Dikarya</taxon>
        <taxon>Ascomycota</taxon>
        <taxon>Saccharomycotina</taxon>
        <taxon>Pichiomycetes</taxon>
        <taxon>Pichiales</taxon>
        <taxon>Pichiaceae</taxon>
        <taxon>Kuraishia</taxon>
    </lineage>
</organism>
<sequence>MIPSKISQNVFLGDFSLISQDIGNGWFGAAGRVMNLVVFTSPVSKTVSLLKESGYFSHQTNTCFLCLDPDFDVNRLSPDDIDLLSSFESHNAKPLDELLNVAKQRHNPRFSVPVITRDWKSSISTTSLFIQSLSQAGKNVYIIADCSLHNMATILALSYTIFATGAQLRDAVQHMGSVSRQLGQLSEEIIRDYGSYSLLSQLRQQAIGMRHAESVSSQKRELETTQLSSLDLSDSRLKRKRDLD</sequence>
<dbReference type="EMBL" id="HG793131">
    <property type="protein sequence ID" value="CDK29635.1"/>
    <property type="molecule type" value="Genomic_DNA"/>
</dbReference>
<accession>W6MXX3</accession>
<dbReference type="GeneID" id="34523007"/>
<proteinExistence type="predicted"/>
<evidence type="ECO:0000313" key="1">
    <source>
        <dbReference type="EMBL" id="CDK29635.1"/>
    </source>
</evidence>
<dbReference type="RefSeq" id="XP_022461619.1">
    <property type="nucleotide sequence ID" value="XM_022600730.1"/>
</dbReference>
<reference evidence="1" key="2">
    <citation type="submission" date="2014-02" db="EMBL/GenBank/DDBJ databases">
        <title>Complete DNA sequence of /Kuraishia capsulata/ illustrates novel genomic features among budding yeasts (/Saccharomycotina/).</title>
        <authorList>
            <person name="Morales L."/>
            <person name="Noel B."/>
            <person name="Porcel B."/>
            <person name="Marcet-Houben M."/>
            <person name="Hullo M-F."/>
            <person name="Sacerdot C."/>
            <person name="Tekaia F."/>
            <person name="Leh-Louis V."/>
            <person name="Despons L."/>
            <person name="Khanna V."/>
            <person name="Aury J-M."/>
            <person name="Barbe V."/>
            <person name="Couloux A."/>
            <person name="Labadie K."/>
            <person name="Pelletier E."/>
            <person name="Souciet J-L."/>
            <person name="Boekhout T."/>
            <person name="Gabaldon T."/>
            <person name="Wincker P."/>
            <person name="Dujon B."/>
        </authorList>
    </citation>
    <scope>NUCLEOTIDE SEQUENCE</scope>
    <source>
        <strain evidence="1">CBS 1993</strain>
    </source>
</reference>
<reference evidence="1" key="1">
    <citation type="submission" date="2013-12" db="EMBL/GenBank/DDBJ databases">
        <authorList>
            <person name="Genoscope - CEA"/>
        </authorList>
    </citation>
    <scope>NUCLEOTIDE SEQUENCE</scope>
    <source>
        <strain evidence="1">CBS 1993</strain>
    </source>
</reference>
<evidence type="ECO:0000313" key="2">
    <source>
        <dbReference type="Proteomes" id="UP000019384"/>
    </source>
</evidence>
<keyword evidence="2" id="KW-1185">Reference proteome</keyword>
<name>W6MXX3_9ASCO</name>
<dbReference type="Proteomes" id="UP000019384">
    <property type="component" value="Unassembled WGS sequence"/>
</dbReference>
<dbReference type="HOGENOM" id="CLU_1138150_0_0_1"/>
<dbReference type="AlphaFoldDB" id="W6MXX3"/>